<dbReference type="Pfam" id="PF02126">
    <property type="entry name" value="PTE"/>
    <property type="match status" value="1"/>
</dbReference>
<dbReference type="GO" id="GO:0008270">
    <property type="term" value="F:zinc ion binding"/>
    <property type="evidence" value="ECO:0007669"/>
    <property type="project" value="InterPro"/>
</dbReference>
<dbReference type="Gene3D" id="3.20.20.140">
    <property type="entry name" value="Metal-dependent hydrolases"/>
    <property type="match status" value="1"/>
</dbReference>
<feature type="binding site" evidence="4">
    <location>
        <position position="270"/>
    </location>
    <ligand>
        <name>Zn(2+)</name>
        <dbReference type="ChEBI" id="CHEBI:29105"/>
        <label>1</label>
    </ligand>
</feature>
<gene>
    <name evidence="6" type="ORF">HLRTI_002207</name>
    <name evidence="5" type="ORF">HTIA_2137</name>
</gene>
<reference evidence="5 8" key="3">
    <citation type="journal article" date="2014" name="Environ. Microbiol.">
        <title>Halorhabdus tiamatea: proteogenomics and glycosidase activity measurements identify the first cultivated euryarchaeon from a deep-sea anoxic brine lake as potential polysaccharide degrader.</title>
        <authorList>
            <person name="Werner J."/>
            <person name="Ferrer M."/>
            <person name="Michel G."/>
            <person name="Mann A.J."/>
            <person name="Huang S."/>
            <person name="Juarez S."/>
            <person name="Ciordia S."/>
            <person name="Albar J.P."/>
            <person name="Alcaide M."/>
            <person name="La Cono V."/>
            <person name="Yakimov M.M."/>
            <person name="Antunes A."/>
            <person name="Taborda M."/>
            <person name="Da Costa M.S."/>
            <person name="Amann R.I."/>
            <person name="Gloeckner F.O."/>
            <person name="Golyshina O.V."/>
            <person name="Golyshin P.N."/>
            <person name="Teeling H."/>
        </authorList>
    </citation>
    <scope>NUCLEOTIDE SEQUENCE [LARGE SCALE GENOMIC DNA]</scope>
    <source>
        <strain evidence="8">SARL4B</strain>
        <strain evidence="5">Type strain: SARL4B</strain>
    </source>
</reference>
<feature type="binding site" evidence="4">
    <location>
        <position position="214"/>
    </location>
    <ligand>
        <name>Zn(2+)</name>
        <dbReference type="ChEBI" id="CHEBI:29105"/>
        <label>2</label>
    </ligand>
</feature>
<evidence type="ECO:0000313" key="7">
    <source>
        <dbReference type="Proteomes" id="UP000003861"/>
    </source>
</evidence>
<dbReference type="Proteomes" id="UP000015381">
    <property type="component" value="Chromosome I"/>
</dbReference>
<reference evidence="6 7" key="2">
    <citation type="journal article" date="2013" name="PLoS ONE">
        <title>INDIGO - INtegrated Data Warehouse of MIcrobial GenOmes with Examples from the Red Sea Extremophiles.</title>
        <authorList>
            <person name="Alam I."/>
            <person name="Antunes A."/>
            <person name="Kamau A.A."/>
            <person name="Ba Alawi W."/>
            <person name="Kalkatawi M."/>
            <person name="Stingl U."/>
            <person name="Bajic V.B."/>
        </authorList>
    </citation>
    <scope>NUCLEOTIDE SEQUENCE [LARGE SCALE GENOMIC DNA]</scope>
    <source>
        <strain evidence="6 7">SARL4B</strain>
    </source>
</reference>
<dbReference type="GO" id="GO:0016787">
    <property type="term" value="F:hydrolase activity"/>
    <property type="evidence" value="ECO:0007669"/>
    <property type="project" value="UniProtKB-KW"/>
</dbReference>
<sequence length="322" mass="35779">MKTYFPTTAERAIVSHLITTQGTFERDEIDLLLAHEHVFVDLGPMADENWKDAQAEAVIDRIGPEIERAIDAGIDALVECTPEGVGRRVDIDLAVSEATDFPIVVPTGIYQEPNIPQWARDMSVEDLTDWMLAELTEGIDDTGVRAAWIKVSTDDDDPEGLSPDEEKILRAAARAGAETGAVIGSHTLHGDVVDQQLDIIKAEGYDPSRFIWIHAQAEADRDSHERAAERGAFVEYDWIGGDDQDDQTYIDLVAHMTERGYTDRVLLSQDRGYYDPSEPDGGDIDPYTYIVESFLPKLRASSVDDAAIETIVHENPFDAYSR</sequence>
<dbReference type="AlphaFoldDB" id="F7PJJ3"/>
<dbReference type="Proteomes" id="UP000003861">
    <property type="component" value="Unassembled WGS sequence"/>
</dbReference>
<dbReference type="InterPro" id="IPR032466">
    <property type="entry name" value="Metal_Hydrolase"/>
</dbReference>
<dbReference type="PATRIC" id="fig|1033806.12.peg.2124"/>
<keyword evidence="8" id="KW-1185">Reference proteome</keyword>
<name>F7PJJ3_9EURY</name>
<feature type="binding site" evidence="4">
    <location>
        <position position="35"/>
    </location>
    <ligand>
        <name>Zn(2+)</name>
        <dbReference type="ChEBI" id="CHEBI:29105"/>
        <label>1</label>
    </ligand>
</feature>
<dbReference type="PROSITE" id="PS51347">
    <property type="entry name" value="PHOSPHOTRIESTERASE_2"/>
    <property type="match status" value="1"/>
</dbReference>
<evidence type="ECO:0000256" key="2">
    <source>
        <dbReference type="ARBA" id="ARBA00022801"/>
    </source>
</evidence>
<feature type="modified residue" description="N6-carboxylysine" evidence="3">
    <location>
        <position position="150"/>
    </location>
</feature>
<dbReference type="EMBL" id="AFNT02000025">
    <property type="protein sequence ID" value="ERJ05814.1"/>
    <property type="molecule type" value="Genomic_DNA"/>
</dbReference>
<dbReference type="SUPFAM" id="SSF51556">
    <property type="entry name" value="Metallo-dependent hydrolases"/>
    <property type="match status" value="1"/>
</dbReference>
<evidence type="ECO:0000313" key="6">
    <source>
        <dbReference type="EMBL" id="ERJ05814.1"/>
    </source>
</evidence>
<comment type="cofactor">
    <cofactor evidence="4">
        <name>a divalent metal cation</name>
        <dbReference type="ChEBI" id="CHEBI:60240"/>
    </cofactor>
    <text evidence="4">Binds 2 divalent metal cations per subunit.</text>
</comment>
<dbReference type="OrthoDB" id="35461at2157"/>
<dbReference type="InterPro" id="IPR001559">
    <property type="entry name" value="Phosphotriesterase"/>
</dbReference>
<dbReference type="HOGENOM" id="CLU_054760_1_0_2"/>
<dbReference type="eggNOG" id="arCOG07263">
    <property type="taxonomic scope" value="Archaea"/>
</dbReference>
<dbReference type="STRING" id="1033806.HTIA_2137"/>
<feature type="binding site" description="via carbamate group" evidence="4">
    <location>
        <position position="150"/>
    </location>
    <ligand>
        <name>Zn(2+)</name>
        <dbReference type="ChEBI" id="CHEBI:29105"/>
        <label>2</label>
    </ligand>
</feature>
<proteinExistence type="predicted"/>
<feature type="binding site" description="via carbamate group" evidence="4">
    <location>
        <position position="150"/>
    </location>
    <ligand>
        <name>Zn(2+)</name>
        <dbReference type="ChEBI" id="CHEBI:29105"/>
        <label>1</label>
    </ligand>
</feature>
<dbReference type="EMBL" id="HF571520">
    <property type="protein sequence ID" value="CCQ34250.1"/>
    <property type="molecule type" value="Genomic_DNA"/>
</dbReference>
<evidence type="ECO:0000256" key="4">
    <source>
        <dbReference type="PIRSR" id="PIRSR601559-51"/>
    </source>
</evidence>
<evidence type="ECO:0000256" key="3">
    <source>
        <dbReference type="PIRSR" id="PIRSR601559-50"/>
    </source>
</evidence>
<reference evidence="6 7" key="1">
    <citation type="journal article" date="2011" name="J. Bacteriol.">
        <title>Genome sequence of Halorhabdus tiamatea, the first archaeon isolated from a deep-sea anoxic brine lake.</title>
        <authorList>
            <person name="Antunes A."/>
            <person name="Alam I."/>
            <person name="Bajic V.B."/>
            <person name="Stingl U."/>
        </authorList>
    </citation>
    <scope>NUCLEOTIDE SEQUENCE [LARGE SCALE GENOMIC DNA]</scope>
    <source>
        <strain evidence="6 7">SARL4B</strain>
    </source>
</reference>
<feature type="binding site" evidence="4">
    <location>
        <position position="37"/>
    </location>
    <ligand>
        <name>Zn(2+)</name>
        <dbReference type="ChEBI" id="CHEBI:29105"/>
        <label>1</label>
    </ligand>
</feature>
<dbReference type="PANTHER" id="PTHR10819:SF3">
    <property type="entry name" value="PHOSPHOTRIESTERASE-RELATED PROTEIN"/>
    <property type="match status" value="1"/>
</dbReference>
<dbReference type="PANTHER" id="PTHR10819">
    <property type="entry name" value="PHOSPHOTRIESTERASE-RELATED"/>
    <property type="match status" value="1"/>
</dbReference>
<protein>
    <submittedName>
        <fullName evidence="5">Phosphotriesterase homology protein</fullName>
    </submittedName>
    <submittedName>
        <fullName evidence="6">Resiniferatoxin-binding phosphotriesterase-related protein</fullName>
    </submittedName>
</protein>
<organism evidence="6 7">
    <name type="scientific">Halorhabdus tiamatea SARL4B</name>
    <dbReference type="NCBI Taxonomy" id="1033806"/>
    <lineage>
        <taxon>Archaea</taxon>
        <taxon>Methanobacteriati</taxon>
        <taxon>Methanobacteriota</taxon>
        <taxon>Stenosarchaea group</taxon>
        <taxon>Halobacteria</taxon>
        <taxon>Halobacteriales</taxon>
        <taxon>Haloarculaceae</taxon>
        <taxon>Halorhabdus</taxon>
    </lineage>
</organism>
<accession>F7PJJ3</accession>
<evidence type="ECO:0000313" key="5">
    <source>
        <dbReference type="EMBL" id="CCQ34250.1"/>
    </source>
</evidence>
<keyword evidence="1 4" id="KW-0479">Metal-binding</keyword>
<evidence type="ECO:0000256" key="1">
    <source>
        <dbReference type="ARBA" id="ARBA00022723"/>
    </source>
</evidence>
<feature type="binding site" evidence="4">
    <location>
        <position position="186"/>
    </location>
    <ligand>
        <name>Zn(2+)</name>
        <dbReference type="ChEBI" id="CHEBI:29105"/>
        <label>2</label>
    </ligand>
</feature>
<keyword evidence="2" id="KW-0378">Hydrolase</keyword>
<evidence type="ECO:0000313" key="8">
    <source>
        <dbReference type="Proteomes" id="UP000015381"/>
    </source>
</evidence>
<dbReference type="KEGG" id="hti:HTIA_2137"/>